<dbReference type="Proteomes" id="UP000005237">
    <property type="component" value="Unassembled WGS sequence"/>
</dbReference>
<name>A0A8R1EI73_CAEJA</name>
<dbReference type="EnsemblMetazoa" id="CJA37454.1">
    <property type="protein sequence ID" value="CJA37454.1"/>
    <property type="gene ID" value="WBGene00213301"/>
</dbReference>
<organism evidence="1 2">
    <name type="scientific">Caenorhabditis japonica</name>
    <dbReference type="NCBI Taxonomy" id="281687"/>
    <lineage>
        <taxon>Eukaryota</taxon>
        <taxon>Metazoa</taxon>
        <taxon>Ecdysozoa</taxon>
        <taxon>Nematoda</taxon>
        <taxon>Chromadorea</taxon>
        <taxon>Rhabditida</taxon>
        <taxon>Rhabditina</taxon>
        <taxon>Rhabditomorpha</taxon>
        <taxon>Rhabditoidea</taxon>
        <taxon>Rhabditidae</taxon>
        <taxon>Peloderinae</taxon>
        <taxon>Caenorhabditis</taxon>
    </lineage>
</organism>
<reference evidence="2" key="1">
    <citation type="submission" date="2010-08" db="EMBL/GenBank/DDBJ databases">
        <authorList>
            <consortium name="Caenorhabditis japonica Sequencing Consortium"/>
            <person name="Wilson R.K."/>
        </authorList>
    </citation>
    <scope>NUCLEOTIDE SEQUENCE [LARGE SCALE GENOMIC DNA]</scope>
    <source>
        <strain evidence="2">DF5081</strain>
    </source>
</reference>
<evidence type="ECO:0000313" key="2">
    <source>
        <dbReference type="Proteomes" id="UP000005237"/>
    </source>
</evidence>
<proteinExistence type="predicted"/>
<protein>
    <submittedName>
        <fullName evidence="1">Uncharacterized protein</fullName>
    </submittedName>
</protein>
<sequence length="53" mass="6063">MFVPNSVVLASSPDTLRIVSATHCVTYQSSYYLHNFLPLNPHSLSNKHYIRNE</sequence>
<dbReference type="AlphaFoldDB" id="A0A8R1EI73"/>
<keyword evidence="2" id="KW-1185">Reference proteome</keyword>
<accession>A0A8R1EI73</accession>
<evidence type="ECO:0000313" key="1">
    <source>
        <dbReference type="EnsemblMetazoa" id="CJA37454.1"/>
    </source>
</evidence>
<reference evidence="1" key="2">
    <citation type="submission" date="2022-06" db="UniProtKB">
        <authorList>
            <consortium name="EnsemblMetazoa"/>
        </authorList>
    </citation>
    <scope>IDENTIFICATION</scope>
    <source>
        <strain evidence="1">DF5081</strain>
    </source>
</reference>